<accession>A0A9D1KKI8</accession>
<evidence type="ECO:0000313" key="4">
    <source>
        <dbReference type="EMBL" id="HIT50389.1"/>
    </source>
</evidence>
<evidence type="ECO:0000313" key="5">
    <source>
        <dbReference type="Proteomes" id="UP000886758"/>
    </source>
</evidence>
<dbReference type="GO" id="GO:0005829">
    <property type="term" value="C:cytosol"/>
    <property type="evidence" value="ECO:0007669"/>
    <property type="project" value="TreeGrafter"/>
</dbReference>
<evidence type="ECO:0000259" key="3">
    <source>
        <dbReference type="Pfam" id="PF00588"/>
    </source>
</evidence>
<dbReference type="GO" id="GO:0003723">
    <property type="term" value="F:RNA binding"/>
    <property type="evidence" value="ECO:0007669"/>
    <property type="project" value="InterPro"/>
</dbReference>
<dbReference type="GO" id="GO:0006396">
    <property type="term" value="P:RNA processing"/>
    <property type="evidence" value="ECO:0007669"/>
    <property type="project" value="InterPro"/>
</dbReference>
<gene>
    <name evidence="4" type="ORF">IAD46_05120</name>
</gene>
<organism evidence="4 5">
    <name type="scientific">Candidatus Pelethenecus faecipullorum</name>
    <dbReference type="NCBI Taxonomy" id="2840900"/>
    <lineage>
        <taxon>Bacteria</taxon>
        <taxon>Bacillati</taxon>
        <taxon>Mycoplasmatota</taxon>
        <taxon>Mollicutes</taxon>
        <taxon>Candidatus Pelethenecus</taxon>
    </lineage>
</organism>
<dbReference type="SUPFAM" id="SSF75217">
    <property type="entry name" value="alpha/beta knot"/>
    <property type="match status" value="1"/>
</dbReference>
<reference evidence="4" key="2">
    <citation type="journal article" date="2021" name="PeerJ">
        <title>Extensive microbial diversity within the chicken gut microbiome revealed by metagenomics and culture.</title>
        <authorList>
            <person name="Gilroy R."/>
            <person name="Ravi A."/>
            <person name="Getino M."/>
            <person name="Pursley I."/>
            <person name="Horton D.L."/>
            <person name="Alikhan N.F."/>
            <person name="Baker D."/>
            <person name="Gharbi K."/>
            <person name="Hall N."/>
            <person name="Watson M."/>
            <person name="Adriaenssens E.M."/>
            <person name="Foster-Nyarko E."/>
            <person name="Jarju S."/>
            <person name="Secka A."/>
            <person name="Antonio M."/>
            <person name="Oren A."/>
            <person name="Chaudhuri R.R."/>
            <person name="La Ragione R."/>
            <person name="Hildebrand F."/>
            <person name="Pallen M.J."/>
        </authorList>
    </citation>
    <scope>NUCLEOTIDE SEQUENCE</scope>
    <source>
        <strain evidence="4">ChiW17-6978</strain>
    </source>
</reference>
<comment type="caution">
    <text evidence="4">The sequence shown here is derived from an EMBL/GenBank/DDBJ whole genome shotgun (WGS) entry which is preliminary data.</text>
</comment>
<evidence type="ECO:0000256" key="2">
    <source>
        <dbReference type="ARBA" id="ARBA00022679"/>
    </source>
</evidence>
<keyword evidence="1" id="KW-0489">Methyltransferase</keyword>
<feature type="domain" description="tRNA/rRNA methyltransferase SpoU type" evidence="3">
    <location>
        <begin position="112"/>
        <end position="251"/>
    </location>
</feature>
<dbReference type="Gene3D" id="3.40.1280.10">
    <property type="match status" value="1"/>
</dbReference>
<dbReference type="InterPro" id="IPR004441">
    <property type="entry name" value="rRNA_MeTrfase_TrmH"/>
</dbReference>
<dbReference type="EMBL" id="DVLF01000161">
    <property type="protein sequence ID" value="HIT50389.1"/>
    <property type="molecule type" value="Genomic_DNA"/>
</dbReference>
<dbReference type="GO" id="GO:0008173">
    <property type="term" value="F:RNA methyltransferase activity"/>
    <property type="evidence" value="ECO:0007669"/>
    <property type="project" value="InterPro"/>
</dbReference>
<dbReference type="InterPro" id="IPR029026">
    <property type="entry name" value="tRNA_m1G_MTases_N"/>
</dbReference>
<name>A0A9D1KKI8_9MOLU</name>
<reference evidence="4" key="1">
    <citation type="submission" date="2020-10" db="EMBL/GenBank/DDBJ databases">
        <authorList>
            <person name="Gilroy R."/>
        </authorList>
    </citation>
    <scope>NUCLEOTIDE SEQUENCE</scope>
    <source>
        <strain evidence="4">ChiW17-6978</strain>
    </source>
</reference>
<dbReference type="InterPro" id="IPR001537">
    <property type="entry name" value="SpoU_MeTrfase"/>
</dbReference>
<keyword evidence="2" id="KW-0808">Transferase</keyword>
<dbReference type="Proteomes" id="UP000886758">
    <property type="component" value="Unassembled WGS sequence"/>
</dbReference>
<proteinExistence type="predicted"/>
<evidence type="ECO:0000256" key="1">
    <source>
        <dbReference type="ARBA" id="ARBA00022603"/>
    </source>
</evidence>
<sequence>MRIGKNHPVLELLKQIHKTNHYPNLIYSDDLEVLKIASGDRFQIPYLLYSFEEKFQAETEKLLETLKNKAEETFEISTATYKKFASKENHAAILAVIELPQTTLDQLSHRDFLFVLDRLEIPGNIGTIYRTLDACSAEGVLLVDPITKRQNPKITAAARGTNLLIPTVEVSYSEALSFLLKEGYTIYLGEPLLGQDYQSYDYKGKIAIVVGNERFGIQNDWYAHPHQKVYIPMQGYNNSLNVSVAASILAYEAAMKRGLKKETC</sequence>
<protein>
    <recommendedName>
        <fullName evidence="3">tRNA/rRNA methyltransferase SpoU type domain-containing protein</fullName>
    </recommendedName>
</protein>
<dbReference type="PANTHER" id="PTHR46429:SF1">
    <property type="entry name" value="23S RRNA (GUANOSINE-2'-O-)-METHYLTRANSFERASE RLMB"/>
    <property type="match status" value="1"/>
</dbReference>
<dbReference type="AlphaFoldDB" id="A0A9D1KKI8"/>
<dbReference type="Pfam" id="PF00588">
    <property type="entry name" value="SpoU_methylase"/>
    <property type="match status" value="1"/>
</dbReference>
<dbReference type="PANTHER" id="PTHR46429">
    <property type="entry name" value="23S RRNA (GUANOSINE-2'-O-)-METHYLTRANSFERASE RLMB"/>
    <property type="match status" value="1"/>
</dbReference>
<dbReference type="GO" id="GO:0032259">
    <property type="term" value="P:methylation"/>
    <property type="evidence" value="ECO:0007669"/>
    <property type="project" value="UniProtKB-KW"/>
</dbReference>
<dbReference type="InterPro" id="IPR029028">
    <property type="entry name" value="Alpha/beta_knot_MTases"/>
</dbReference>